<dbReference type="AlphaFoldDB" id="A0ABC8TXN1"/>
<keyword evidence="2" id="KW-1185">Reference proteome</keyword>
<gene>
    <name evidence="1" type="ORF">ILEXP_LOCUS43981</name>
</gene>
<organism evidence="1 2">
    <name type="scientific">Ilex paraguariensis</name>
    <name type="common">yerba mate</name>
    <dbReference type="NCBI Taxonomy" id="185542"/>
    <lineage>
        <taxon>Eukaryota</taxon>
        <taxon>Viridiplantae</taxon>
        <taxon>Streptophyta</taxon>
        <taxon>Embryophyta</taxon>
        <taxon>Tracheophyta</taxon>
        <taxon>Spermatophyta</taxon>
        <taxon>Magnoliopsida</taxon>
        <taxon>eudicotyledons</taxon>
        <taxon>Gunneridae</taxon>
        <taxon>Pentapetalae</taxon>
        <taxon>asterids</taxon>
        <taxon>campanulids</taxon>
        <taxon>Aquifoliales</taxon>
        <taxon>Aquifoliaceae</taxon>
        <taxon>Ilex</taxon>
    </lineage>
</organism>
<evidence type="ECO:0000313" key="1">
    <source>
        <dbReference type="EMBL" id="CAK9174249.1"/>
    </source>
</evidence>
<sequence>LSGDQPRVWLNIPIAKEDVERITAKVILDVASTEVYVMNKLYKEKMKRMETEKAQKEAYACARERKSVTSDGCFSMMFKKIHPASMPSLDSAGEAAK</sequence>
<proteinExistence type="predicted"/>
<comment type="caution">
    <text evidence="1">The sequence shown here is derived from an EMBL/GenBank/DDBJ whole genome shotgun (WGS) entry which is preliminary data.</text>
</comment>
<name>A0ABC8TXN1_9AQUA</name>
<dbReference type="PANTHER" id="PTHR34950:SF2">
    <property type="entry name" value="OS10G0364900 PROTEIN"/>
    <property type="match status" value="1"/>
</dbReference>
<dbReference type="Proteomes" id="UP001642360">
    <property type="component" value="Unassembled WGS sequence"/>
</dbReference>
<reference evidence="1 2" key="1">
    <citation type="submission" date="2024-02" db="EMBL/GenBank/DDBJ databases">
        <authorList>
            <person name="Vignale AGUSTIN F."/>
            <person name="Sosa J E."/>
            <person name="Modenutti C."/>
        </authorList>
    </citation>
    <scope>NUCLEOTIDE SEQUENCE [LARGE SCALE GENOMIC DNA]</scope>
</reference>
<evidence type="ECO:0000313" key="2">
    <source>
        <dbReference type="Proteomes" id="UP001642360"/>
    </source>
</evidence>
<protein>
    <submittedName>
        <fullName evidence="1">Uncharacterized protein</fullName>
    </submittedName>
</protein>
<dbReference type="PANTHER" id="PTHR34950">
    <property type="entry name" value="OS04G0457400 PROTEIN"/>
    <property type="match status" value="1"/>
</dbReference>
<dbReference type="EMBL" id="CAUOFW020006314">
    <property type="protein sequence ID" value="CAK9174249.1"/>
    <property type="molecule type" value="Genomic_DNA"/>
</dbReference>
<accession>A0ABC8TXN1</accession>
<feature type="non-terminal residue" evidence="1">
    <location>
        <position position="1"/>
    </location>
</feature>